<evidence type="ECO:0000313" key="2">
    <source>
        <dbReference type="EMBL" id="QED26101.1"/>
    </source>
</evidence>
<name>A0A5B8XLU6_9DELT</name>
<evidence type="ECO:0000313" key="3">
    <source>
        <dbReference type="Proteomes" id="UP000321595"/>
    </source>
</evidence>
<accession>A0A5B8XLU6</accession>
<reference evidence="2 3" key="1">
    <citation type="submission" date="2019-08" db="EMBL/GenBank/DDBJ databases">
        <authorList>
            <person name="Liang Q."/>
        </authorList>
    </citation>
    <scope>NUCLEOTIDE SEQUENCE [LARGE SCALE GENOMIC DNA]</scope>
    <source>
        <strain evidence="2 3">V1718</strain>
    </source>
</reference>
<dbReference type="OrthoDB" id="5494226at2"/>
<organism evidence="2 3">
    <name type="scientific">Microvenator marinus</name>
    <dbReference type="NCBI Taxonomy" id="2600177"/>
    <lineage>
        <taxon>Bacteria</taxon>
        <taxon>Deltaproteobacteria</taxon>
        <taxon>Bradymonadales</taxon>
        <taxon>Microvenatoraceae</taxon>
        <taxon>Microvenator</taxon>
    </lineage>
</organism>
<dbReference type="RefSeq" id="WP_146957250.1">
    <property type="nucleotide sequence ID" value="NZ_CP042467.1"/>
</dbReference>
<evidence type="ECO:0008006" key="4">
    <source>
        <dbReference type="Google" id="ProtNLM"/>
    </source>
</evidence>
<gene>
    <name evidence="2" type="ORF">FRD01_02260</name>
</gene>
<sequence length="359" mass="37486">MKLRLFLATLMLTLLCFSHQVSAQDTSVVVLKFEEFNVDQSISAAFYNGLVAGIEDHPDMKVSSSGELTLQDLMLAMGCESPNVECLSGLSAMVPGNQMVFGQVQQSDDVVLFTVRQFDFAEQRFVREVSDMSVKGTAGQIIDAVPAVIENFLYGPVGVLEVAVQGGSPELFLNGDKVGRAPTILENLPLGEHVVMVRDSSGVEKSETVILRRGETGVVSFDLGGVADPGSISGAPSAVPGWILVGVGAAGIGFGIFQTLQVGSIDDDFAALCAEPGNVCEGADASLSGPEAASRARTLADDGGTAKTLQLVGFSVGGAALAVGGYLLYRSYSYSGEETVSFQVSPSKDGFQAGMGIKF</sequence>
<keyword evidence="1" id="KW-0732">Signal</keyword>
<keyword evidence="3" id="KW-1185">Reference proteome</keyword>
<feature type="signal peptide" evidence="1">
    <location>
        <begin position="1"/>
        <end position="23"/>
    </location>
</feature>
<proteinExistence type="predicted"/>
<dbReference type="Proteomes" id="UP000321595">
    <property type="component" value="Chromosome"/>
</dbReference>
<evidence type="ECO:0000256" key="1">
    <source>
        <dbReference type="SAM" id="SignalP"/>
    </source>
</evidence>
<protein>
    <recommendedName>
        <fullName evidence="4">PEGA domain-containing protein</fullName>
    </recommendedName>
</protein>
<feature type="chain" id="PRO_5022952159" description="PEGA domain-containing protein" evidence="1">
    <location>
        <begin position="24"/>
        <end position="359"/>
    </location>
</feature>
<dbReference type="AlphaFoldDB" id="A0A5B8XLU6"/>
<dbReference type="KEGG" id="bbae:FRD01_02260"/>
<dbReference type="EMBL" id="CP042467">
    <property type="protein sequence ID" value="QED26101.1"/>
    <property type="molecule type" value="Genomic_DNA"/>
</dbReference>